<evidence type="ECO:0000256" key="2">
    <source>
        <dbReference type="SAM" id="SignalP"/>
    </source>
</evidence>
<dbReference type="Gene3D" id="2.40.160.10">
    <property type="entry name" value="Porin"/>
    <property type="match status" value="1"/>
</dbReference>
<proteinExistence type="predicted"/>
<evidence type="ECO:0000313" key="4">
    <source>
        <dbReference type="Proteomes" id="UP000594464"/>
    </source>
</evidence>
<evidence type="ECO:0000256" key="1">
    <source>
        <dbReference type="SAM" id="Coils"/>
    </source>
</evidence>
<evidence type="ECO:0000313" key="3">
    <source>
        <dbReference type="EMBL" id="QPJ65404.1"/>
    </source>
</evidence>
<dbReference type="KEGG" id="nva:G3M78_08380"/>
<dbReference type="SUPFAM" id="SSF56935">
    <property type="entry name" value="Porins"/>
    <property type="match status" value="1"/>
</dbReference>
<dbReference type="Proteomes" id="UP000594464">
    <property type="component" value="Chromosome"/>
</dbReference>
<sequence>MNKNPSILSFIFIPALLLCLATGVHANDDLLEVLRDNRTISAEQYEQLKKKREQEASQKNSKGFEFGKKGDDFRLKVGGRIQTDAAFYDENTRFGDGAEVRRVRLELEGRLYRHWRFALGMDYSGNAVSLNDSWLGYYGIRNTNFKIGHFKEPFSLEELSSSKYHPFMERSLANAFVPGRNLGLQASFNGANWTVAVGGFGEGVGDNRVKGEGHGTTARATLSPFGNSMHLGVSGTYRVPQDATSSATIDSRPESHVTSIRTVNTGTISNIDHFTTIGFEWAQFLGALSLQGEYMIHNIERTQNANAQLDGGYVLASWFLTGENRNYSPSKGKFGMIVPNKNFGDGGPGAWEVAFRYSFIDLNDRPITGGQQENYGASVNWYVNPKIRFQLNYQHANTDPIADNLNLNIIQARAQVFF</sequence>
<accession>A0A7T0G3I8</accession>
<reference evidence="4" key="1">
    <citation type="submission" date="2020-02" db="EMBL/GenBank/DDBJ databases">
        <title>Genomic and physiological characterization of two novel Nitrospinaceae genera.</title>
        <authorList>
            <person name="Mueller A.J."/>
            <person name="Jung M.-Y."/>
            <person name="Strachan C.R."/>
            <person name="Herbold C.W."/>
            <person name="Kirkegaard R.H."/>
            <person name="Daims H."/>
        </authorList>
    </citation>
    <scope>NUCLEOTIDE SEQUENCE [LARGE SCALE GENOMIC DNA]</scope>
</reference>
<dbReference type="EMBL" id="CP048620">
    <property type="protein sequence ID" value="QPJ65404.1"/>
    <property type="molecule type" value="Genomic_DNA"/>
</dbReference>
<keyword evidence="1" id="KW-0175">Coiled coil</keyword>
<feature type="signal peptide" evidence="2">
    <location>
        <begin position="1"/>
        <end position="26"/>
    </location>
</feature>
<dbReference type="InterPro" id="IPR023614">
    <property type="entry name" value="Porin_dom_sf"/>
</dbReference>
<keyword evidence="2" id="KW-0732">Signal</keyword>
<gene>
    <name evidence="3" type="ORF">G3M78_08380</name>
</gene>
<dbReference type="AlphaFoldDB" id="A0A7T0G3I8"/>
<feature type="chain" id="PRO_5032964768" evidence="2">
    <location>
        <begin position="27"/>
        <end position="418"/>
    </location>
</feature>
<feature type="coiled-coil region" evidence="1">
    <location>
        <begin position="31"/>
        <end position="62"/>
    </location>
</feature>
<organism evidence="3 4">
    <name type="scientific">Candidatus Nitrohelix vancouverensis</name>
    <dbReference type="NCBI Taxonomy" id="2705534"/>
    <lineage>
        <taxon>Bacteria</taxon>
        <taxon>Pseudomonadati</taxon>
        <taxon>Nitrospinota/Tectimicrobiota group</taxon>
        <taxon>Nitrospinota</taxon>
        <taxon>Nitrospinia</taxon>
        <taxon>Nitrospinales</taxon>
        <taxon>Nitrospinaceae</taxon>
        <taxon>Candidatus Nitrohelix</taxon>
    </lineage>
</organism>
<name>A0A7T0G3I8_9BACT</name>
<dbReference type="Pfam" id="PF07396">
    <property type="entry name" value="Porin_O_P"/>
    <property type="match status" value="1"/>
</dbReference>
<protein>
    <submittedName>
        <fullName evidence="3">Porin</fullName>
    </submittedName>
</protein>
<dbReference type="InterPro" id="IPR010870">
    <property type="entry name" value="Porin_O/P"/>
</dbReference>